<dbReference type="EMBL" id="SOAA01000030">
    <property type="protein sequence ID" value="TDS27003.1"/>
    <property type="molecule type" value="Genomic_DNA"/>
</dbReference>
<dbReference type="InterPro" id="IPR048474">
    <property type="entry name" value="M1E1E6-like_sf"/>
</dbReference>
<dbReference type="Proteomes" id="UP000295758">
    <property type="component" value="Unassembled WGS sequence"/>
</dbReference>
<evidence type="ECO:0000259" key="1">
    <source>
        <dbReference type="Pfam" id="PF21648"/>
    </source>
</evidence>
<gene>
    <name evidence="2" type="ORF">BY453_13011</name>
</gene>
<evidence type="ECO:0000313" key="3">
    <source>
        <dbReference type="Proteomes" id="UP000295758"/>
    </source>
</evidence>
<dbReference type="Pfam" id="PF21648">
    <property type="entry name" value="M1E1E6-like"/>
    <property type="match status" value="1"/>
</dbReference>
<organism evidence="2 3">
    <name type="scientific">Halanaerobium congolense</name>
    <dbReference type="NCBI Taxonomy" id="54121"/>
    <lineage>
        <taxon>Bacteria</taxon>
        <taxon>Bacillati</taxon>
        <taxon>Bacillota</taxon>
        <taxon>Clostridia</taxon>
        <taxon>Halanaerobiales</taxon>
        <taxon>Halanaerobiaceae</taxon>
        <taxon>Halanaerobium</taxon>
    </lineage>
</organism>
<feature type="domain" description="Integron cassette protein" evidence="1">
    <location>
        <begin position="106"/>
        <end position="199"/>
    </location>
</feature>
<protein>
    <recommendedName>
        <fullName evidence="1">Integron cassette protein domain-containing protein</fullName>
    </recommendedName>
</protein>
<sequence length="213" mass="25275">MSRKEGLKRELEEILSEVKDINPLTTDSTKKEKRKELWQRMVDKAVKLHEIVNPKHHSYMIKNRGVDPENDPKKFYNHIHPVEDLIAYMNDEHANDEIEDKTIGETFKFEVFSKRQGHADEYQFVRIENGWEISFMTIGGECDKSGSPYLYENFKQDFIEYPNGFPGYLEWLWYKAKEEGLNKQEVQSELNKLADWVTKCEEEKPDSGLWSNY</sequence>
<proteinExistence type="predicted"/>
<comment type="caution">
    <text evidence="2">The sequence shown here is derived from an EMBL/GenBank/DDBJ whole genome shotgun (WGS) entry which is preliminary data.</text>
</comment>
<dbReference type="AlphaFoldDB" id="A0A4R7DXA9"/>
<accession>A0A4R7DXA9</accession>
<name>A0A4R7DXA9_9FIRM</name>
<dbReference type="RefSeq" id="WP_133618380.1">
    <property type="nucleotide sequence ID" value="NZ_SOAA01000030.1"/>
</dbReference>
<evidence type="ECO:0000313" key="2">
    <source>
        <dbReference type="EMBL" id="TDS27003.1"/>
    </source>
</evidence>
<dbReference type="Gene3D" id="3.30.2210.10">
    <property type="entry name" value="Integron cassette protein superfamily"/>
    <property type="match status" value="1"/>
</dbReference>
<reference evidence="2 3" key="1">
    <citation type="submission" date="2019-03" db="EMBL/GenBank/DDBJ databases">
        <title>Deep subsurface shale carbon reservoir microbial communities from Ohio and West Virginia, USA.</title>
        <authorList>
            <person name="Wrighton K."/>
        </authorList>
    </citation>
    <scope>NUCLEOTIDE SEQUENCE [LARGE SCALE GENOMIC DNA]</scope>
    <source>
        <strain evidence="2 3">UTICA-S4D12</strain>
    </source>
</reference>
<dbReference type="InterPro" id="IPR048473">
    <property type="entry name" value="M1E1E6-like"/>
</dbReference>